<accession>A0ACB7YX06</accession>
<evidence type="ECO:0000313" key="1">
    <source>
        <dbReference type="EMBL" id="KAH7857389.1"/>
    </source>
</evidence>
<name>A0ACB7YX06_9ERIC</name>
<evidence type="ECO:0000313" key="2">
    <source>
        <dbReference type="Proteomes" id="UP000828048"/>
    </source>
</evidence>
<organism evidence="1 2">
    <name type="scientific">Vaccinium darrowii</name>
    <dbReference type="NCBI Taxonomy" id="229202"/>
    <lineage>
        <taxon>Eukaryota</taxon>
        <taxon>Viridiplantae</taxon>
        <taxon>Streptophyta</taxon>
        <taxon>Embryophyta</taxon>
        <taxon>Tracheophyta</taxon>
        <taxon>Spermatophyta</taxon>
        <taxon>Magnoliopsida</taxon>
        <taxon>eudicotyledons</taxon>
        <taxon>Gunneridae</taxon>
        <taxon>Pentapetalae</taxon>
        <taxon>asterids</taxon>
        <taxon>Ericales</taxon>
        <taxon>Ericaceae</taxon>
        <taxon>Vaccinioideae</taxon>
        <taxon>Vaccinieae</taxon>
        <taxon>Vaccinium</taxon>
    </lineage>
</organism>
<protein>
    <submittedName>
        <fullName evidence="1">Uncharacterized protein</fullName>
    </submittedName>
</protein>
<reference evidence="1 2" key="1">
    <citation type="journal article" date="2021" name="Hortic Res">
        <title>High-quality reference genome and annotation aids understanding of berry development for evergreen blueberry (Vaccinium darrowii).</title>
        <authorList>
            <person name="Yu J."/>
            <person name="Hulse-Kemp A.M."/>
            <person name="Babiker E."/>
            <person name="Staton M."/>
        </authorList>
    </citation>
    <scope>NUCLEOTIDE SEQUENCE [LARGE SCALE GENOMIC DNA]</scope>
    <source>
        <strain evidence="2">cv. NJ 8807/NJ 8810</strain>
        <tissue evidence="1">Young leaf</tissue>
    </source>
</reference>
<gene>
    <name evidence="1" type="ORF">Vadar_012149</name>
</gene>
<comment type="caution">
    <text evidence="1">The sequence shown here is derived from an EMBL/GenBank/DDBJ whole genome shotgun (WGS) entry which is preliminary data.</text>
</comment>
<proteinExistence type="predicted"/>
<dbReference type="Proteomes" id="UP000828048">
    <property type="component" value="Chromosome 3"/>
</dbReference>
<dbReference type="EMBL" id="CM037153">
    <property type="protein sequence ID" value="KAH7857389.1"/>
    <property type="molecule type" value="Genomic_DNA"/>
</dbReference>
<keyword evidence="2" id="KW-1185">Reference proteome</keyword>
<sequence>MTSCTACNYQRRQCSPDCPLAPDFPPDQPNTFRKVHRLFGITNVLKNTELTPVDESEGRGHEIHHLRGITSPEFRLELYCFSSGACDPALEPGLGSPGNDKFPVTPSNQDDDPQQWIMDIPTLATAARDDHHSSNRNSDQRVWNLNFWHFKSCLLGKNLIRLACPGTPTS</sequence>